<evidence type="ECO:0000256" key="2">
    <source>
        <dbReference type="ARBA" id="ARBA00022723"/>
    </source>
</evidence>
<dbReference type="RefSeq" id="XP_053529883.1">
    <property type="nucleotide sequence ID" value="XM_053673908.1"/>
</dbReference>
<dbReference type="InterPro" id="IPR050331">
    <property type="entry name" value="Zinc_finger"/>
</dbReference>
<proteinExistence type="predicted"/>
<dbReference type="PROSITE" id="PS50157">
    <property type="entry name" value="ZINC_FINGER_C2H2_2"/>
    <property type="match status" value="7"/>
</dbReference>
<feature type="region of interest" description="Disordered" evidence="11">
    <location>
        <begin position="149"/>
        <end position="171"/>
    </location>
</feature>
<dbReference type="PANTHER" id="PTHR16515:SF49">
    <property type="entry name" value="GASTRULA ZINC FINGER PROTEIN XLCGF49.1-LIKE-RELATED"/>
    <property type="match status" value="1"/>
</dbReference>
<feature type="compositionally biased region" description="Polar residues" evidence="11">
    <location>
        <begin position="516"/>
        <end position="527"/>
    </location>
</feature>
<dbReference type="FunFam" id="3.30.160.60:FF:000512">
    <property type="entry name" value="zinc finger protein 197 isoform X1"/>
    <property type="match status" value="1"/>
</dbReference>
<dbReference type="FunFam" id="3.30.160.60:FF:001732">
    <property type="entry name" value="Zgc:162936"/>
    <property type="match status" value="1"/>
</dbReference>
<dbReference type="Pfam" id="PF00096">
    <property type="entry name" value="zf-C2H2"/>
    <property type="match status" value="1"/>
</dbReference>
<keyword evidence="3" id="KW-0677">Repeat</keyword>
<dbReference type="FunFam" id="3.30.160.60:FF:000100">
    <property type="entry name" value="Zinc finger 45-like"/>
    <property type="match status" value="1"/>
</dbReference>
<dbReference type="PROSITE" id="PS00028">
    <property type="entry name" value="ZINC_FINGER_C2H2_1"/>
    <property type="match status" value="7"/>
</dbReference>
<gene>
    <name evidence="14" type="primary">LOC108281052</name>
</gene>
<dbReference type="Pfam" id="PF13894">
    <property type="entry name" value="zf-C2H2_4"/>
    <property type="match status" value="1"/>
</dbReference>
<keyword evidence="4 10" id="KW-0863">Zinc-finger</keyword>
<feature type="region of interest" description="Disordered" evidence="11">
    <location>
        <begin position="109"/>
        <end position="131"/>
    </location>
</feature>
<evidence type="ECO:0000313" key="14">
    <source>
        <dbReference type="RefSeq" id="XP_053529883.1"/>
    </source>
</evidence>
<reference evidence="13" key="1">
    <citation type="journal article" date="2016" name="Nat. Commun.">
        <title>The channel catfish genome sequence provides insights into the evolution of scale formation in teleosts.</title>
        <authorList>
            <person name="Liu Z."/>
            <person name="Liu S."/>
            <person name="Yao J."/>
            <person name="Bao L."/>
            <person name="Zhang J."/>
            <person name="Li Y."/>
            <person name="Jiang C."/>
            <person name="Sun L."/>
            <person name="Wang R."/>
            <person name="Zhang Y."/>
            <person name="Zhou T."/>
            <person name="Zeng Q."/>
            <person name="Fu Q."/>
            <person name="Gao S."/>
            <person name="Li N."/>
            <person name="Koren S."/>
            <person name="Jiang Y."/>
            <person name="Zimin A."/>
            <person name="Xu P."/>
            <person name="Phillippy A.M."/>
            <person name="Geng X."/>
            <person name="Song L."/>
            <person name="Sun F."/>
            <person name="Li C."/>
            <person name="Wang X."/>
            <person name="Chen A."/>
            <person name="Jin Y."/>
            <person name="Yuan Z."/>
            <person name="Yang Y."/>
            <person name="Tan S."/>
            <person name="Peatman E."/>
            <person name="Lu J."/>
            <person name="Qin Z."/>
            <person name="Dunham R."/>
            <person name="Li Z."/>
            <person name="Sonstegard T."/>
            <person name="Feng J."/>
            <person name="Danzmann R.G."/>
            <person name="Schroeder S."/>
            <person name="Scheffler B."/>
            <person name="Duke M.V."/>
            <person name="Ballard L."/>
            <person name="Kucuktas H."/>
            <person name="Kaltenboeck L."/>
            <person name="Liu H."/>
            <person name="Armbruster J."/>
            <person name="Xie Y."/>
            <person name="Kirby M.L."/>
            <person name="Tian Y."/>
            <person name="Flanagan M.E."/>
            <person name="Mu W."/>
            <person name="Waldbieser G.C."/>
        </authorList>
    </citation>
    <scope>NUCLEOTIDE SEQUENCE [LARGE SCALE GENOMIC DNA]</scope>
    <source>
        <strain evidence="13">SDA103</strain>
    </source>
</reference>
<dbReference type="GO" id="GO:0008270">
    <property type="term" value="F:zinc ion binding"/>
    <property type="evidence" value="ECO:0007669"/>
    <property type="project" value="UniProtKB-KW"/>
</dbReference>
<evidence type="ECO:0000259" key="12">
    <source>
        <dbReference type="PROSITE" id="PS50157"/>
    </source>
</evidence>
<dbReference type="SMART" id="SM00355">
    <property type="entry name" value="ZnF_C2H2"/>
    <property type="match status" value="7"/>
</dbReference>
<dbReference type="GO" id="GO:0043565">
    <property type="term" value="F:sequence-specific DNA binding"/>
    <property type="evidence" value="ECO:0007669"/>
    <property type="project" value="UniProtKB-ARBA"/>
</dbReference>
<evidence type="ECO:0000256" key="3">
    <source>
        <dbReference type="ARBA" id="ARBA00022737"/>
    </source>
</evidence>
<keyword evidence="2" id="KW-0479">Metal-binding</keyword>
<keyword evidence="8" id="KW-0804">Transcription</keyword>
<dbReference type="InterPro" id="IPR036236">
    <property type="entry name" value="Znf_C2H2_sf"/>
</dbReference>
<dbReference type="FunFam" id="3.30.160.60:FF:000322">
    <property type="entry name" value="GDNF-inducible zinc finger protein 1"/>
    <property type="match status" value="1"/>
</dbReference>
<evidence type="ECO:0000256" key="8">
    <source>
        <dbReference type="ARBA" id="ARBA00023163"/>
    </source>
</evidence>
<evidence type="ECO:0000256" key="1">
    <source>
        <dbReference type="ARBA" id="ARBA00004123"/>
    </source>
</evidence>
<feature type="region of interest" description="Disordered" evidence="11">
    <location>
        <begin position="432"/>
        <end position="453"/>
    </location>
</feature>
<evidence type="ECO:0000256" key="4">
    <source>
        <dbReference type="ARBA" id="ARBA00022771"/>
    </source>
</evidence>
<feature type="domain" description="C2H2-type" evidence="12">
    <location>
        <begin position="269"/>
        <end position="296"/>
    </location>
</feature>
<evidence type="ECO:0000256" key="10">
    <source>
        <dbReference type="PROSITE-ProRule" id="PRU00042"/>
    </source>
</evidence>
<keyword evidence="6" id="KW-0805">Transcription regulation</keyword>
<reference evidence="14" key="2">
    <citation type="submission" date="2025-08" db="UniProtKB">
        <authorList>
            <consortium name="RefSeq"/>
        </authorList>
    </citation>
    <scope>IDENTIFICATION</scope>
    <source>
        <tissue evidence="14">Blood</tissue>
    </source>
</reference>
<feature type="region of interest" description="Disordered" evidence="11">
    <location>
        <begin position="477"/>
        <end position="527"/>
    </location>
</feature>
<accession>A0A9F7R7F9</accession>
<dbReference type="GO" id="GO:0000122">
    <property type="term" value="P:negative regulation of transcription by RNA polymerase II"/>
    <property type="evidence" value="ECO:0007669"/>
    <property type="project" value="UniProtKB-ARBA"/>
</dbReference>
<dbReference type="InterPro" id="IPR013087">
    <property type="entry name" value="Znf_C2H2_type"/>
</dbReference>
<feature type="domain" description="C2H2-type" evidence="12">
    <location>
        <begin position="213"/>
        <end position="240"/>
    </location>
</feature>
<dbReference type="Pfam" id="PF12874">
    <property type="entry name" value="zf-met"/>
    <property type="match status" value="1"/>
</dbReference>
<dbReference type="Gene3D" id="3.30.160.60">
    <property type="entry name" value="Classic Zinc Finger"/>
    <property type="match status" value="7"/>
</dbReference>
<feature type="domain" description="C2H2-type" evidence="12">
    <location>
        <begin position="717"/>
        <end position="744"/>
    </location>
</feature>
<organism evidence="13 14">
    <name type="scientific">Ictalurus punctatus</name>
    <name type="common">Channel catfish</name>
    <name type="synonym">Silurus punctatus</name>
    <dbReference type="NCBI Taxonomy" id="7998"/>
    <lineage>
        <taxon>Eukaryota</taxon>
        <taxon>Metazoa</taxon>
        <taxon>Chordata</taxon>
        <taxon>Craniata</taxon>
        <taxon>Vertebrata</taxon>
        <taxon>Euteleostomi</taxon>
        <taxon>Actinopterygii</taxon>
        <taxon>Neopterygii</taxon>
        <taxon>Teleostei</taxon>
        <taxon>Ostariophysi</taxon>
        <taxon>Siluriformes</taxon>
        <taxon>Ictaluridae</taxon>
        <taxon>Ictalurus</taxon>
    </lineage>
</organism>
<dbReference type="PANTHER" id="PTHR16515">
    <property type="entry name" value="PR DOMAIN ZINC FINGER PROTEIN"/>
    <property type="match status" value="1"/>
</dbReference>
<feature type="compositionally biased region" description="Polar residues" evidence="11">
    <location>
        <begin position="153"/>
        <end position="169"/>
    </location>
</feature>
<dbReference type="AlphaFoldDB" id="A0A9F7R7F9"/>
<feature type="compositionally biased region" description="Polar residues" evidence="11">
    <location>
        <begin position="551"/>
        <end position="569"/>
    </location>
</feature>
<dbReference type="OrthoDB" id="8113227at2759"/>
<evidence type="ECO:0000256" key="7">
    <source>
        <dbReference type="ARBA" id="ARBA00023125"/>
    </source>
</evidence>
<name>A0A9F7R7F9_ICTPU</name>
<keyword evidence="13" id="KW-1185">Reference proteome</keyword>
<dbReference type="KEGG" id="ipu:108281052"/>
<feature type="domain" description="C2H2-type" evidence="12">
    <location>
        <begin position="661"/>
        <end position="688"/>
    </location>
</feature>
<protein>
    <submittedName>
        <fullName evidence="14">Zinc finger protein 12</fullName>
    </submittedName>
</protein>
<dbReference type="GO" id="GO:0045893">
    <property type="term" value="P:positive regulation of DNA-templated transcription"/>
    <property type="evidence" value="ECO:0007669"/>
    <property type="project" value="UniProtKB-ARBA"/>
</dbReference>
<dbReference type="GO" id="GO:0005634">
    <property type="term" value="C:nucleus"/>
    <property type="evidence" value="ECO:0007669"/>
    <property type="project" value="UniProtKB-SubCell"/>
</dbReference>
<evidence type="ECO:0000256" key="9">
    <source>
        <dbReference type="ARBA" id="ARBA00023242"/>
    </source>
</evidence>
<dbReference type="FunFam" id="3.30.160.60:FF:001465">
    <property type="entry name" value="Zinc finger protein 560"/>
    <property type="match status" value="1"/>
</dbReference>
<dbReference type="GeneID" id="108281052"/>
<feature type="compositionally biased region" description="Basic and acidic residues" evidence="11">
    <location>
        <begin position="540"/>
        <end position="550"/>
    </location>
</feature>
<evidence type="ECO:0000256" key="11">
    <source>
        <dbReference type="SAM" id="MobiDB-lite"/>
    </source>
</evidence>
<feature type="region of interest" description="Disordered" evidence="11">
    <location>
        <begin position="63"/>
        <end position="84"/>
    </location>
</feature>
<feature type="domain" description="C2H2-type" evidence="12">
    <location>
        <begin position="745"/>
        <end position="772"/>
    </location>
</feature>
<keyword evidence="9" id="KW-0539">Nucleus</keyword>
<keyword evidence="5" id="KW-0862">Zinc</keyword>
<dbReference type="Proteomes" id="UP000221080">
    <property type="component" value="Chromosome 21"/>
</dbReference>
<dbReference type="FunFam" id="3.30.160.60:FF:002343">
    <property type="entry name" value="Zinc finger protein 33A"/>
    <property type="match status" value="1"/>
</dbReference>
<evidence type="ECO:0000256" key="6">
    <source>
        <dbReference type="ARBA" id="ARBA00023015"/>
    </source>
</evidence>
<feature type="compositionally biased region" description="Basic and acidic residues" evidence="11">
    <location>
        <begin position="487"/>
        <end position="506"/>
    </location>
</feature>
<feature type="domain" description="C2H2-type" evidence="12">
    <location>
        <begin position="241"/>
        <end position="268"/>
    </location>
</feature>
<feature type="domain" description="C2H2-type" evidence="12">
    <location>
        <begin position="689"/>
        <end position="716"/>
    </location>
</feature>
<dbReference type="GO" id="GO:0005694">
    <property type="term" value="C:chromosome"/>
    <property type="evidence" value="ECO:0007669"/>
    <property type="project" value="UniProtKB-ARBA"/>
</dbReference>
<comment type="subcellular location">
    <subcellularLocation>
        <location evidence="1">Nucleus</location>
    </subcellularLocation>
</comment>
<evidence type="ECO:0000256" key="5">
    <source>
        <dbReference type="ARBA" id="ARBA00022833"/>
    </source>
</evidence>
<dbReference type="SUPFAM" id="SSF57667">
    <property type="entry name" value="beta-beta-alpha zinc fingers"/>
    <property type="match status" value="4"/>
</dbReference>
<keyword evidence="7" id="KW-0238">DNA-binding</keyword>
<feature type="region of interest" description="Disordered" evidence="11">
    <location>
        <begin position="624"/>
        <end position="644"/>
    </location>
</feature>
<evidence type="ECO:0000313" key="13">
    <source>
        <dbReference type="Proteomes" id="UP000221080"/>
    </source>
</evidence>
<feature type="region of interest" description="Disordered" evidence="11">
    <location>
        <begin position="540"/>
        <end position="569"/>
    </location>
</feature>
<sequence length="780" mass="88620">MAHLETLNSFFCDRLMAAAAEIFQVVKDTVSQYQEEIDRSTQENIYLRKMLAEVSINNGPVSTGAQTSRTVGFPPDQQSSNEEVVDSETSLIQVKLELSTMQQDLSIEEQDVEAQQPARNAPTCHVPSDPAEDVTVKLEDGDAEVDCSDELTTESQFEPNPQSFSQHDFSNLPFHLQSPAAERLFRSKVRRKPLRSDGNSKGRKLARCKEKKLRCDLCGKWYSTPHSLKIHLRTHTGERPFPCKFCVKTFHQKAHLKEHERTHTGEKPYSCSACAKRFSRAQQVRVHIHYHHQHQAATIIKNQQCTVRKKSHQAPQGPTTGRSVLHYISSRVFYFEIRCDERLCTHTHTYTHIAESKGYFDMASTTQKPKIDSLNAFIHQRLTNIAGEICQLFQETLAAYQEEINHSKQENVYLRKMLAEITLDRTDRLDAQTSQADGFPPEKQNSSQAPMDPETSVIQVKLELSTTQQDLELPKESCATHACSPEQSHRAEEPHHDISDEQRSHTDGVPVPLKQPNFTQEPQDCNPSQIQVKLEPLTGHEKAESQEQLRDASSFSSSPVRTASRQGQSHAFSVKMVNVLAKKGHCSNTASPIAVSSKPETWNCTGLSSDISSTPGKSEILLEPSIKDEPVSQPSSQYEKPPNDFSRLKSRLQSHVPYRPLYCDVCRKTFQNEWQLKRHLLKHQNKRPNCCELCGKCYSTPHVLKIHLRTHTGERPYHCKFCEKTFSQIGHLKGHERIHTGEKIYSCSVCGKCFTWLSQAKEHIRSHPGQPARVQRKINQ</sequence>